<dbReference type="RefSeq" id="WP_011963870.1">
    <property type="nucleotide sequence ID" value="NC_009613.3"/>
</dbReference>
<evidence type="ECO:0000313" key="2">
    <source>
        <dbReference type="EMBL" id="CAL43827.1"/>
    </source>
</evidence>
<proteinExistence type="predicted"/>
<dbReference type="OrthoDB" id="1148517at2"/>
<name>A6H0F4_FLAPJ</name>
<protein>
    <recommendedName>
        <fullName evidence="4">Secreted protein</fullName>
    </recommendedName>
</protein>
<sequence length="217" mass="24876">MKLFYIIIFVFVFSANNFAQEASSIPSTGIPRVDIAIPKNQNATPQFSISKPFEITKFKKSSKIYDATQLQKPNPFNLPISDLNPGKINAAKMNKAMQEEHPEFYARDQIFGVIRTKSQYAKVIYFDYAEPDGDNIRIWENEIVIIQNAYLTNSRKELILDLFQSSNKIEFEALNEGLSPPNTAQFDIYDDKGNLLFSNQWALSKGYRASIIIEKER</sequence>
<evidence type="ECO:0000256" key="1">
    <source>
        <dbReference type="SAM" id="SignalP"/>
    </source>
</evidence>
<gene>
    <name evidence="2" type="ordered locus">FP1760</name>
</gene>
<evidence type="ECO:0008006" key="4">
    <source>
        <dbReference type="Google" id="ProtNLM"/>
    </source>
</evidence>
<organism evidence="2 3">
    <name type="scientific">Flavobacterium psychrophilum (strain ATCC 49511 / DSM 21280 / CIP 103535 / JIP02/86)</name>
    <dbReference type="NCBI Taxonomy" id="402612"/>
    <lineage>
        <taxon>Bacteria</taxon>
        <taxon>Pseudomonadati</taxon>
        <taxon>Bacteroidota</taxon>
        <taxon>Flavobacteriia</taxon>
        <taxon>Flavobacteriales</taxon>
        <taxon>Flavobacteriaceae</taxon>
        <taxon>Flavobacterium</taxon>
    </lineage>
</organism>
<dbReference type="PATRIC" id="fig|402612.5.peg.1779"/>
<accession>A6H0F4</accession>
<dbReference type="EMBL" id="AM398681">
    <property type="protein sequence ID" value="CAL43827.1"/>
    <property type="molecule type" value="Genomic_DNA"/>
</dbReference>
<keyword evidence="1" id="KW-0732">Signal</keyword>
<keyword evidence="3" id="KW-1185">Reference proteome</keyword>
<dbReference type="EnsemblBacteria" id="CAL43827">
    <property type="protein sequence ID" value="CAL43827"/>
    <property type="gene ID" value="FP1760"/>
</dbReference>
<dbReference type="Proteomes" id="UP000006394">
    <property type="component" value="Chromosome"/>
</dbReference>
<dbReference type="eggNOG" id="ENOG5032TAN">
    <property type="taxonomic scope" value="Bacteria"/>
</dbReference>
<evidence type="ECO:0000313" key="3">
    <source>
        <dbReference type="Proteomes" id="UP000006394"/>
    </source>
</evidence>
<dbReference type="AlphaFoldDB" id="A6H0F4"/>
<dbReference type="KEGG" id="fps:FP1760"/>
<dbReference type="HOGENOM" id="CLU_102891_0_0_10"/>
<feature type="chain" id="PRO_5002697951" description="Secreted protein" evidence="1">
    <location>
        <begin position="20"/>
        <end position="217"/>
    </location>
</feature>
<feature type="signal peptide" evidence="1">
    <location>
        <begin position="1"/>
        <end position="19"/>
    </location>
</feature>
<reference evidence="2 3" key="1">
    <citation type="journal article" date="2007" name="Nat. Biotechnol.">
        <title>Complete genome sequence of the fish pathogen Flavobacterium psychrophilum.</title>
        <authorList>
            <person name="Duchaud E."/>
            <person name="Boussaha M."/>
            <person name="Loux V."/>
            <person name="Bernardet J.F."/>
            <person name="Michel C."/>
            <person name="Kerouault B."/>
            <person name="Mondot S."/>
            <person name="Nicolas P."/>
            <person name="Bossy R."/>
            <person name="Caron C."/>
            <person name="Bessieres P."/>
            <person name="Gibrat J.F."/>
            <person name="Claverol S."/>
            <person name="Dumetz F."/>
            <person name="Le Henaff M."/>
            <person name="Benmansour A."/>
        </authorList>
    </citation>
    <scope>NUCLEOTIDE SEQUENCE [LARGE SCALE GENOMIC DNA]</scope>
    <source>
        <strain evidence="3">ATCC 49511 / DSM 21280 / CIP 103535 / JIP02/86</strain>
    </source>
</reference>
<dbReference type="STRING" id="402612.FP1760"/>
<dbReference type="GeneID" id="66552054"/>